<comment type="caution">
    <text evidence="1">The sequence shown here is derived from an EMBL/GenBank/DDBJ whole genome shotgun (WGS) entry which is preliminary data.</text>
</comment>
<dbReference type="AlphaFoldDB" id="A0A255Z1R0"/>
<name>A0A255Z1R0_9PROT</name>
<dbReference type="EMBL" id="NOXU01000026">
    <property type="protein sequence ID" value="OYQ35359.1"/>
    <property type="molecule type" value="Genomic_DNA"/>
</dbReference>
<dbReference type="Proteomes" id="UP000216998">
    <property type="component" value="Unassembled WGS sequence"/>
</dbReference>
<protein>
    <submittedName>
        <fullName evidence="1">Uncharacterized protein</fullName>
    </submittedName>
</protein>
<dbReference type="RefSeq" id="WP_094455883.1">
    <property type="nucleotide sequence ID" value="NZ_NOXU01000026.1"/>
</dbReference>
<accession>A0A255Z1R0</accession>
<proteinExistence type="predicted"/>
<sequence>MILFSFLHTDEAEKDFTYGGLYAGFYPGYNQARGLITTWGKRTGGFGSLKNIGLSLSLAMSYGDFLESGIYLGAEFEVGSLTMDRKGIVKGQPALPDMIENYGLFA</sequence>
<gene>
    <name evidence="1" type="ORF">CHU95_09130</name>
</gene>
<reference evidence="1 2" key="1">
    <citation type="submission" date="2017-07" db="EMBL/GenBank/DDBJ databases">
        <title>Niveispirillum cyanobacteriorum sp. nov., isolated from cyanobacterial aggregates in a eutrophic lake.</title>
        <authorList>
            <person name="Cai H."/>
        </authorList>
    </citation>
    <scope>NUCLEOTIDE SEQUENCE [LARGE SCALE GENOMIC DNA]</scope>
    <source>
        <strain evidence="2">TH1-14</strain>
    </source>
</reference>
<evidence type="ECO:0000313" key="1">
    <source>
        <dbReference type="EMBL" id="OYQ35359.1"/>
    </source>
</evidence>
<organism evidence="1 2">
    <name type="scientific">Niveispirillum lacus</name>
    <dbReference type="NCBI Taxonomy" id="1981099"/>
    <lineage>
        <taxon>Bacteria</taxon>
        <taxon>Pseudomonadati</taxon>
        <taxon>Pseudomonadota</taxon>
        <taxon>Alphaproteobacteria</taxon>
        <taxon>Rhodospirillales</taxon>
        <taxon>Azospirillaceae</taxon>
        <taxon>Niveispirillum</taxon>
    </lineage>
</organism>
<evidence type="ECO:0000313" key="2">
    <source>
        <dbReference type="Proteomes" id="UP000216998"/>
    </source>
</evidence>
<keyword evidence="2" id="KW-1185">Reference proteome</keyword>